<proteinExistence type="predicted"/>
<evidence type="ECO:0000313" key="1">
    <source>
        <dbReference type="EMBL" id="JAH04184.1"/>
    </source>
</evidence>
<organism evidence="1">
    <name type="scientific">Anguilla anguilla</name>
    <name type="common">European freshwater eel</name>
    <name type="synonym">Muraena anguilla</name>
    <dbReference type="NCBI Taxonomy" id="7936"/>
    <lineage>
        <taxon>Eukaryota</taxon>
        <taxon>Metazoa</taxon>
        <taxon>Chordata</taxon>
        <taxon>Craniata</taxon>
        <taxon>Vertebrata</taxon>
        <taxon>Euteleostomi</taxon>
        <taxon>Actinopterygii</taxon>
        <taxon>Neopterygii</taxon>
        <taxon>Teleostei</taxon>
        <taxon>Anguilliformes</taxon>
        <taxon>Anguillidae</taxon>
        <taxon>Anguilla</taxon>
    </lineage>
</organism>
<sequence length="39" mass="4339">MTTGNNGMLIYCICLFFWLLLFPGGLLKVNKVCLALSCK</sequence>
<accession>A0A0E9PI13</accession>
<dbReference type="AlphaFoldDB" id="A0A0E9PI13"/>
<reference evidence="1" key="1">
    <citation type="submission" date="2014-11" db="EMBL/GenBank/DDBJ databases">
        <authorList>
            <person name="Amaro Gonzalez C."/>
        </authorList>
    </citation>
    <scope>NUCLEOTIDE SEQUENCE</scope>
</reference>
<dbReference type="EMBL" id="GBXM01104393">
    <property type="protein sequence ID" value="JAH04184.1"/>
    <property type="molecule type" value="Transcribed_RNA"/>
</dbReference>
<protein>
    <submittedName>
        <fullName evidence="1">Uncharacterized protein</fullName>
    </submittedName>
</protein>
<reference evidence="1" key="2">
    <citation type="journal article" date="2015" name="Fish Shellfish Immunol.">
        <title>Early steps in the European eel (Anguilla anguilla)-Vibrio vulnificus interaction in the gills: Role of the RtxA13 toxin.</title>
        <authorList>
            <person name="Callol A."/>
            <person name="Pajuelo D."/>
            <person name="Ebbesson L."/>
            <person name="Teles M."/>
            <person name="MacKenzie S."/>
            <person name="Amaro C."/>
        </authorList>
    </citation>
    <scope>NUCLEOTIDE SEQUENCE</scope>
</reference>
<name>A0A0E9PI13_ANGAN</name>